<gene>
    <name evidence="1" type="ORF">E3N88_29455</name>
</gene>
<dbReference type="EMBL" id="SZYD01000015">
    <property type="protein sequence ID" value="KAD3640232.1"/>
    <property type="molecule type" value="Genomic_DNA"/>
</dbReference>
<accession>A0A5N6MJK4</accession>
<comment type="caution">
    <text evidence="1">The sequence shown here is derived from an EMBL/GenBank/DDBJ whole genome shotgun (WGS) entry which is preliminary data.</text>
</comment>
<reference evidence="1 2" key="1">
    <citation type="submission" date="2019-05" db="EMBL/GenBank/DDBJ databases">
        <title>Mikania micrantha, genome provides insights into the molecular mechanism of rapid growth.</title>
        <authorList>
            <person name="Liu B."/>
        </authorList>
    </citation>
    <scope>NUCLEOTIDE SEQUENCE [LARGE SCALE GENOMIC DNA]</scope>
    <source>
        <strain evidence="1">NLD-2019</strain>
        <tissue evidence="1">Leaf</tissue>
    </source>
</reference>
<sequence length="150" mass="17189">MNVFLLPKPDVFVLLSQLLTDFDHAFLQIDNETFFEVPFLYLLWSWVMMVVVLKSEWGLGNLEVRCEYVEEMVVWLGWLLWWWRKLDLFKGKQTVPQVPAGFVKLVCRSVHNTGVIRLSSPTTVMATVLSAGCCSGCSRLFLGAESIVKK</sequence>
<organism evidence="1 2">
    <name type="scientific">Mikania micrantha</name>
    <name type="common">bitter vine</name>
    <dbReference type="NCBI Taxonomy" id="192012"/>
    <lineage>
        <taxon>Eukaryota</taxon>
        <taxon>Viridiplantae</taxon>
        <taxon>Streptophyta</taxon>
        <taxon>Embryophyta</taxon>
        <taxon>Tracheophyta</taxon>
        <taxon>Spermatophyta</taxon>
        <taxon>Magnoliopsida</taxon>
        <taxon>eudicotyledons</taxon>
        <taxon>Gunneridae</taxon>
        <taxon>Pentapetalae</taxon>
        <taxon>asterids</taxon>
        <taxon>campanulids</taxon>
        <taxon>Asterales</taxon>
        <taxon>Asteraceae</taxon>
        <taxon>Asteroideae</taxon>
        <taxon>Heliantheae alliance</taxon>
        <taxon>Eupatorieae</taxon>
        <taxon>Mikania</taxon>
    </lineage>
</organism>
<proteinExistence type="predicted"/>
<dbReference type="Proteomes" id="UP000326396">
    <property type="component" value="Linkage Group LG5"/>
</dbReference>
<name>A0A5N6MJK4_9ASTR</name>
<evidence type="ECO:0000313" key="1">
    <source>
        <dbReference type="EMBL" id="KAD3640232.1"/>
    </source>
</evidence>
<protein>
    <submittedName>
        <fullName evidence="1">Uncharacterized protein</fullName>
    </submittedName>
</protein>
<evidence type="ECO:0000313" key="2">
    <source>
        <dbReference type="Proteomes" id="UP000326396"/>
    </source>
</evidence>
<keyword evidence="2" id="KW-1185">Reference proteome</keyword>
<dbReference type="AlphaFoldDB" id="A0A5N6MJK4"/>